<proteinExistence type="predicted"/>
<gene>
    <name evidence="1" type="ORF">PsorP6_011597</name>
</gene>
<comment type="caution">
    <text evidence="1">The sequence shown here is derived from an EMBL/GenBank/DDBJ whole genome shotgun (WGS) entry which is preliminary data.</text>
</comment>
<dbReference type="Proteomes" id="UP001163321">
    <property type="component" value="Chromosome 12"/>
</dbReference>
<evidence type="ECO:0000313" key="2">
    <source>
        <dbReference type="Proteomes" id="UP001163321"/>
    </source>
</evidence>
<protein>
    <submittedName>
        <fullName evidence="1">Uncharacterized protein</fullName>
    </submittedName>
</protein>
<sequence length="151" mass="16914">MTDFGFTRDDQDDFAIESYRRAVEASERVFFKPESTPVTIEGRRGKINQEMFKTQPKKIPTLRSSLKKDGTITAANASTLNDGAAAMVLMTGAKSRELGVNPLARIRVSADAAQDPYVWYPHRGQPHPYFKERMLRLDVLPSVTVVAARVQ</sequence>
<organism evidence="1 2">
    <name type="scientific">Peronosclerospora sorghi</name>
    <dbReference type="NCBI Taxonomy" id="230839"/>
    <lineage>
        <taxon>Eukaryota</taxon>
        <taxon>Sar</taxon>
        <taxon>Stramenopiles</taxon>
        <taxon>Oomycota</taxon>
        <taxon>Peronosporomycetes</taxon>
        <taxon>Peronosporales</taxon>
        <taxon>Peronosporaceae</taxon>
        <taxon>Peronosclerospora</taxon>
    </lineage>
</organism>
<dbReference type="EMBL" id="CM047591">
    <property type="protein sequence ID" value="KAI9918439.1"/>
    <property type="molecule type" value="Genomic_DNA"/>
</dbReference>
<accession>A0ACC0WK87</accession>
<keyword evidence="2" id="KW-1185">Reference proteome</keyword>
<name>A0ACC0WK87_9STRA</name>
<reference evidence="1 2" key="1">
    <citation type="journal article" date="2022" name="bioRxiv">
        <title>The genome of the oomycete Peronosclerospora sorghi, a cosmopolitan pathogen of maize and sorghum, is inflated with dispersed pseudogenes.</title>
        <authorList>
            <person name="Fletcher K."/>
            <person name="Martin F."/>
            <person name="Isakeit T."/>
            <person name="Cavanaugh K."/>
            <person name="Magill C."/>
            <person name="Michelmore R."/>
        </authorList>
    </citation>
    <scope>NUCLEOTIDE SEQUENCE [LARGE SCALE GENOMIC DNA]</scope>
    <source>
        <strain evidence="1">P6</strain>
    </source>
</reference>
<evidence type="ECO:0000313" key="1">
    <source>
        <dbReference type="EMBL" id="KAI9918439.1"/>
    </source>
</evidence>